<feature type="transmembrane region" description="Helical" evidence="1">
    <location>
        <begin position="238"/>
        <end position="253"/>
    </location>
</feature>
<evidence type="ECO:0000313" key="3">
    <source>
        <dbReference type="Proteomes" id="UP000405075"/>
    </source>
</evidence>
<dbReference type="AlphaFoldDB" id="A0AAP9GXG3"/>
<dbReference type="RefSeq" id="WP_154321199.1">
    <property type="nucleotide sequence ID" value="NZ_CP046045.1"/>
</dbReference>
<evidence type="ECO:0000313" key="2">
    <source>
        <dbReference type="EMBL" id="QGM28720.1"/>
    </source>
</evidence>
<proteinExistence type="predicted"/>
<evidence type="ECO:0000256" key="1">
    <source>
        <dbReference type="SAM" id="Phobius"/>
    </source>
</evidence>
<dbReference type="EMBL" id="CP046045">
    <property type="protein sequence ID" value="QGM28720.1"/>
    <property type="molecule type" value="Genomic_DNA"/>
</dbReference>
<reference evidence="3" key="1">
    <citation type="submission" date="2019-11" db="EMBL/GenBank/DDBJ databases">
        <title>Escherichia coli 1916D6.</title>
        <authorList>
            <person name="Yao H."/>
            <person name="Du X."/>
            <person name="Yu R."/>
            <person name="Li A."/>
        </authorList>
    </citation>
    <scope>NUCLEOTIDE SEQUENCE [LARGE SCALE GENOMIC DNA]</scope>
    <source>
        <strain evidence="3">19110F47</strain>
    </source>
</reference>
<feature type="transmembrane region" description="Helical" evidence="1">
    <location>
        <begin position="190"/>
        <end position="208"/>
    </location>
</feature>
<feature type="transmembrane region" description="Helical" evidence="1">
    <location>
        <begin position="260"/>
        <end position="280"/>
    </location>
</feature>
<dbReference type="Pfam" id="PF14296">
    <property type="entry name" value="O-ag_pol_Wzy"/>
    <property type="match status" value="1"/>
</dbReference>
<feature type="transmembrane region" description="Helical" evidence="1">
    <location>
        <begin position="59"/>
        <end position="78"/>
    </location>
</feature>
<keyword evidence="1" id="KW-0812">Transmembrane</keyword>
<keyword evidence="1" id="KW-1133">Transmembrane helix</keyword>
<gene>
    <name evidence="2" type="ORF">GJD93_14070</name>
</gene>
<dbReference type="InterPro" id="IPR029468">
    <property type="entry name" value="O-ag_pol_Wzy"/>
</dbReference>
<feature type="transmembrane region" description="Helical" evidence="1">
    <location>
        <begin position="215"/>
        <end position="232"/>
    </location>
</feature>
<accession>A0AAP9GXG3</accession>
<name>A0AAP9GXG3_9GAMM</name>
<feature type="transmembrane region" description="Helical" evidence="1">
    <location>
        <begin position="432"/>
        <end position="450"/>
    </location>
</feature>
<dbReference type="Proteomes" id="UP000405075">
    <property type="component" value="Chromosome"/>
</dbReference>
<organism evidence="2 3">
    <name type="scientific">Acinetobacter towneri</name>
    <dbReference type="NCBI Taxonomy" id="202956"/>
    <lineage>
        <taxon>Bacteria</taxon>
        <taxon>Pseudomonadati</taxon>
        <taxon>Pseudomonadota</taxon>
        <taxon>Gammaproteobacteria</taxon>
        <taxon>Moraxellales</taxon>
        <taxon>Moraxellaceae</taxon>
        <taxon>Acinetobacter</taxon>
    </lineage>
</organism>
<feature type="transmembrane region" description="Helical" evidence="1">
    <location>
        <begin position="104"/>
        <end position="126"/>
    </location>
</feature>
<sequence length="455" mass="51581">MMRFILFVSMIFITIISFLLPKVLGIFSFSIYLLIINFLISFFLVNMNNLNTNLVNLQSIFLIGFLVFFLGRFVAFLLDPSLYDKLFCTDFIFNYCSSSTDINFLIFLLNLILVAFSMAFLSKVNISRDVNYLDENNIFISKTKKCLIYSLFFLSFGISFYYRLESIAMAISGGYMALYTTQAESYETPFVMLLSVSATCSLALLYSLRKKLNSKIFGVALGLYILYLLIGIMTGSRATFIGGLILLIWMIFRNRRVKKIFYIAGIGICVLIVGAVNWLAGLSGARAFSESSNSLEAVSETIYSQGITLMVFNSSIHTEGFPILGAIKTIIPGIQAIFPLFGLNNRHEFDWGSYMTFTENKNAYQDGFGLGWSIYSDFYIFSLGFLPLFYLFVYLFGRLIINVSKNSGYYNEGIVFIFVLVLFSINRGQLSPLIFSVIVYSLLCLFVGTLKVRRL</sequence>
<feature type="transmembrane region" description="Helical" evidence="1">
    <location>
        <begin position="146"/>
        <end position="164"/>
    </location>
</feature>
<protein>
    <submittedName>
        <fullName evidence="2">O-antigen polysaccharide polymerase Wzy</fullName>
    </submittedName>
</protein>
<feature type="transmembrane region" description="Helical" evidence="1">
    <location>
        <begin position="409"/>
        <end position="426"/>
    </location>
</feature>
<keyword evidence="1" id="KW-0472">Membrane</keyword>
<feature type="transmembrane region" description="Helical" evidence="1">
    <location>
        <begin position="29"/>
        <end position="47"/>
    </location>
</feature>
<feature type="transmembrane region" description="Helical" evidence="1">
    <location>
        <begin position="378"/>
        <end position="397"/>
    </location>
</feature>